<dbReference type="Gene3D" id="2.60.120.260">
    <property type="entry name" value="Galactose-binding domain-like"/>
    <property type="match status" value="1"/>
</dbReference>
<comment type="caution">
    <text evidence="4">The sequence shown here is derived from an EMBL/GenBank/DDBJ whole genome shotgun (WGS) entry which is preliminary data.</text>
</comment>
<gene>
    <name evidence="4" type="ORF">ISP14_15400</name>
</gene>
<proteinExistence type="predicted"/>
<name>A0ABW8KJ56_9GAMM</name>
<feature type="transmembrane region" description="Helical" evidence="2">
    <location>
        <begin position="88"/>
        <end position="108"/>
    </location>
</feature>
<protein>
    <submittedName>
        <fullName evidence="4">CocE/NonD family hydrolase</fullName>
    </submittedName>
</protein>
<dbReference type="InterPro" id="IPR008979">
    <property type="entry name" value="Galactose-bd-like_sf"/>
</dbReference>
<dbReference type="SUPFAM" id="SSF53474">
    <property type="entry name" value="alpha/beta-Hydrolases"/>
    <property type="match status" value="1"/>
</dbReference>
<keyword evidence="2" id="KW-1133">Transmembrane helix</keyword>
<reference evidence="4 5" key="1">
    <citation type="submission" date="2020-10" db="EMBL/GenBank/DDBJ databases">
        <title>Phylogeny of dyella-like bacteria.</title>
        <authorList>
            <person name="Fu J."/>
        </authorList>
    </citation>
    <scope>NUCLEOTIDE SEQUENCE [LARGE SCALE GENOMIC DNA]</scope>
    <source>
        <strain evidence="4 5">DKC-1</strain>
    </source>
</reference>
<dbReference type="EMBL" id="JADIKL010000009">
    <property type="protein sequence ID" value="MFK2932170.1"/>
    <property type="molecule type" value="Genomic_DNA"/>
</dbReference>
<dbReference type="NCBIfam" id="TIGR00976">
    <property type="entry name" value="CocE_NonD"/>
    <property type="match status" value="1"/>
</dbReference>
<sequence>MPSRPAAGACCCIWKTARPSRPAATGRSCCATGSSDHLAVPVRRGEVSIRRFFRLSLPDPATIAPSWPLARDEPLLARMIRRKNGMKVFALPILLAWGLVATAAHASVAPSAEVALPGTAATLIASHASAATPAELIVLYRLQLAAGRYADAEATLDRLAAAYRSSEPRLVPSVVPWQTYARAKAYEANGSEPSAALRRAFSELYGSLPDDQAVDVGPWYEVDLDAVRAKVAEQEKACAGMRLADCPSAASLIAARQGLAAWTYLVPALKPLREADTQRRFLVDDQILIPTPDGAKIAAILVRPRSAQSTKLTALLNFTIYANDDWSMDDAKKMAAHGYAGVVAYTRGKGRSPGAVVPYVHDGEDAATVIAWLARQAWSDGRVGMFSGSYNGFTQWAAAKHHPPALKAIATHATNAPGIDTPMQGNVFQSFIYYWPFYTTDSKGLDDRAFDDRAHWVALQRQWYVSGKPYRDLDKIDGRPNPIFDTWLKHPSYDAYWQRLIPYGREFADIDIPVFVETGYYDGGMVGALYYFQQHLTYRPSADDRMLIGPYHHTAMQTGVLSEIDGYVVDKAALLDLQDVRLKWFEHVFRGAPLPDLLSDRVNFEVMGANSWRHVSTLADMATSYRRLYLTGRREADRLLFDDAPGKQSLPPELVVNFADRSDADFRPPAGAPDIRNALVFETQTLTKALEIDGLFQGRFEVVINKCDFDLAVNFYALTPDGKYLDLASYLGRASYMQDRTHRHVLQPGQPVTLAFQSQMATARLLPAGSRIVAVVGVPKTPQAQINYGTGRDVSTESTADAGEPLRIRWLAGSYLELGTRGSLEFARDR</sequence>
<evidence type="ECO:0000313" key="4">
    <source>
        <dbReference type="EMBL" id="MFK2932170.1"/>
    </source>
</evidence>
<dbReference type="Proteomes" id="UP001620397">
    <property type="component" value="Unassembled WGS sequence"/>
</dbReference>
<dbReference type="InterPro" id="IPR005674">
    <property type="entry name" value="CocE/Ser_esterase"/>
</dbReference>
<dbReference type="SMART" id="SM00939">
    <property type="entry name" value="PepX_C"/>
    <property type="match status" value="1"/>
</dbReference>
<dbReference type="SUPFAM" id="SSF49785">
    <property type="entry name" value="Galactose-binding domain-like"/>
    <property type="match status" value="1"/>
</dbReference>
<dbReference type="RefSeq" id="WP_404541479.1">
    <property type="nucleotide sequence ID" value="NZ_JADIKL010000009.1"/>
</dbReference>
<dbReference type="Pfam" id="PF08530">
    <property type="entry name" value="PepX_C"/>
    <property type="match status" value="1"/>
</dbReference>
<dbReference type="InterPro" id="IPR000383">
    <property type="entry name" value="Xaa-Pro-like_dom"/>
</dbReference>
<dbReference type="InterPro" id="IPR029058">
    <property type="entry name" value="AB_hydrolase_fold"/>
</dbReference>
<evidence type="ECO:0000256" key="2">
    <source>
        <dbReference type="SAM" id="Phobius"/>
    </source>
</evidence>
<dbReference type="Gene3D" id="1.10.3020.10">
    <property type="entry name" value="alpha-amino acid ester hydrolase ( Helical cap domain)"/>
    <property type="match status" value="1"/>
</dbReference>
<keyword evidence="1 4" id="KW-0378">Hydrolase</keyword>
<keyword evidence="5" id="KW-1185">Reference proteome</keyword>
<keyword evidence="2" id="KW-0812">Transmembrane</keyword>
<dbReference type="Pfam" id="PF02129">
    <property type="entry name" value="Peptidase_S15"/>
    <property type="match status" value="1"/>
</dbReference>
<feature type="domain" description="Xaa-Pro dipeptidyl-peptidase C-terminal" evidence="3">
    <location>
        <begin position="582"/>
        <end position="809"/>
    </location>
</feature>
<evidence type="ECO:0000256" key="1">
    <source>
        <dbReference type="ARBA" id="ARBA00022801"/>
    </source>
</evidence>
<evidence type="ECO:0000313" key="5">
    <source>
        <dbReference type="Proteomes" id="UP001620397"/>
    </source>
</evidence>
<dbReference type="GO" id="GO:0016787">
    <property type="term" value="F:hydrolase activity"/>
    <property type="evidence" value="ECO:0007669"/>
    <property type="project" value="UniProtKB-KW"/>
</dbReference>
<dbReference type="Gene3D" id="3.40.50.1820">
    <property type="entry name" value="alpha/beta hydrolase"/>
    <property type="match status" value="1"/>
</dbReference>
<dbReference type="InterPro" id="IPR013736">
    <property type="entry name" value="Xaa-Pro_dipept_C"/>
</dbReference>
<evidence type="ECO:0000259" key="3">
    <source>
        <dbReference type="SMART" id="SM00939"/>
    </source>
</evidence>
<accession>A0ABW8KJ56</accession>
<organism evidence="4 5">
    <name type="scientific">Dyella agri</name>
    <dbReference type="NCBI Taxonomy" id="1926869"/>
    <lineage>
        <taxon>Bacteria</taxon>
        <taxon>Pseudomonadati</taxon>
        <taxon>Pseudomonadota</taxon>
        <taxon>Gammaproteobacteria</taxon>
        <taxon>Lysobacterales</taxon>
        <taxon>Rhodanobacteraceae</taxon>
        <taxon>Dyella</taxon>
    </lineage>
</organism>
<keyword evidence="2" id="KW-0472">Membrane</keyword>